<evidence type="ECO:0000256" key="1">
    <source>
        <dbReference type="ARBA" id="ARBA00023303"/>
    </source>
</evidence>
<dbReference type="STRING" id="3880.A0A072UAL8"/>
<reference evidence="2 4" key="2">
    <citation type="journal article" date="2014" name="BMC Genomics">
        <title>An improved genome release (version Mt4.0) for the model legume Medicago truncatula.</title>
        <authorList>
            <person name="Tang H."/>
            <person name="Krishnakumar V."/>
            <person name="Bidwell S."/>
            <person name="Rosen B."/>
            <person name="Chan A."/>
            <person name="Zhou S."/>
            <person name="Gentzbittel L."/>
            <person name="Childs K.L."/>
            <person name="Yandell M."/>
            <person name="Gundlach H."/>
            <person name="Mayer K.F."/>
            <person name="Schwartz D.C."/>
            <person name="Town C.D."/>
        </authorList>
    </citation>
    <scope>GENOME REANNOTATION</scope>
    <source>
        <strain evidence="2">A17</strain>
        <strain evidence="3 4">cv. Jemalong A17</strain>
    </source>
</reference>
<evidence type="ECO:0000313" key="2">
    <source>
        <dbReference type="EMBL" id="KEH26829.1"/>
    </source>
</evidence>
<dbReference type="InterPro" id="IPR014710">
    <property type="entry name" value="RmlC-like_jellyroll"/>
</dbReference>
<reference evidence="3" key="3">
    <citation type="submission" date="2015-04" db="UniProtKB">
        <authorList>
            <consortium name="EnsemblPlants"/>
        </authorList>
    </citation>
    <scope>IDENTIFICATION</scope>
    <source>
        <strain evidence="3">cv. Jemalong A17</strain>
    </source>
</reference>
<evidence type="ECO:0000313" key="3">
    <source>
        <dbReference type="EnsemblPlants" id="KEH26829"/>
    </source>
</evidence>
<dbReference type="HOGENOM" id="CLU_1417100_0_0_1"/>
<proteinExistence type="predicted"/>
<keyword evidence="4" id="KW-1185">Reference proteome</keyword>
<gene>
    <name evidence="2" type="ordered locus">MTR_6g075460</name>
</gene>
<sequence>MRYSAGYYLSGFSGFISNSEDILLAELSAIYHESKNVKIQGQGLTSDRTVKCLTNVEAFSLDAKDIEEVTTHFARFLRSPRVQQVIRYQSPYWRSLAANRIQVAWRSRKKRLRRANTTQNYYQTLRKSENIPKKLLVVDHSLLCVFPTGFPAGTFPDENMPAGTSSENGAGKSACNCILDDENAHRTMNVIR</sequence>
<evidence type="ECO:0000313" key="4">
    <source>
        <dbReference type="Proteomes" id="UP000002051"/>
    </source>
</evidence>
<name>A0A072UAL8_MEDTR</name>
<keyword evidence="1" id="KW-0407">Ion channel</keyword>
<dbReference type="GO" id="GO:0016020">
    <property type="term" value="C:membrane"/>
    <property type="evidence" value="ECO:0007669"/>
    <property type="project" value="UniProtKB-SubCell"/>
</dbReference>
<dbReference type="PANTHER" id="PTHR45651:SF38">
    <property type="entry name" value="CYCLIC NUCLEOTIDE-GATED CATION CHANNEL PROTEIN"/>
    <property type="match status" value="1"/>
</dbReference>
<dbReference type="Gene3D" id="2.60.120.10">
    <property type="entry name" value="Jelly Rolls"/>
    <property type="match status" value="1"/>
</dbReference>
<reference evidence="2 4" key="1">
    <citation type="journal article" date="2011" name="Nature">
        <title>The Medicago genome provides insight into the evolution of rhizobial symbioses.</title>
        <authorList>
            <person name="Young N.D."/>
            <person name="Debelle F."/>
            <person name="Oldroyd G.E."/>
            <person name="Geurts R."/>
            <person name="Cannon S.B."/>
            <person name="Udvardi M.K."/>
            <person name="Benedito V.A."/>
            <person name="Mayer K.F."/>
            <person name="Gouzy J."/>
            <person name="Schoof H."/>
            <person name="Van de Peer Y."/>
            <person name="Proost S."/>
            <person name="Cook D.R."/>
            <person name="Meyers B.C."/>
            <person name="Spannagl M."/>
            <person name="Cheung F."/>
            <person name="De Mita S."/>
            <person name="Krishnakumar V."/>
            <person name="Gundlach H."/>
            <person name="Zhou S."/>
            <person name="Mudge J."/>
            <person name="Bharti A.K."/>
            <person name="Murray J.D."/>
            <person name="Naoumkina M.A."/>
            <person name="Rosen B."/>
            <person name="Silverstein K.A."/>
            <person name="Tang H."/>
            <person name="Rombauts S."/>
            <person name="Zhao P.X."/>
            <person name="Zhou P."/>
            <person name="Barbe V."/>
            <person name="Bardou P."/>
            <person name="Bechner M."/>
            <person name="Bellec A."/>
            <person name="Berger A."/>
            <person name="Berges H."/>
            <person name="Bidwell S."/>
            <person name="Bisseling T."/>
            <person name="Choisne N."/>
            <person name="Couloux A."/>
            <person name="Denny R."/>
            <person name="Deshpande S."/>
            <person name="Dai X."/>
            <person name="Doyle J.J."/>
            <person name="Dudez A.M."/>
            <person name="Farmer A.D."/>
            <person name="Fouteau S."/>
            <person name="Franken C."/>
            <person name="Gibelin C."/>
            <person name="Gish J."/>
            <person name="Goldstein S."/>
            <person name="Gonzalez A.J."/>
            <person name="Green P.J."/>
            <person name="Hallab A."/>
            <person name="Hartog M."/>
            <person name="Hua A."/>
            <person name="Humphray S.J."/>
            <person name="Jeong D.H."/>
            <person name="Jing Y."/>
            <person name="Jocker A."/>
            <person name="Kenton S.M."/>
            <person name="Kim D.J."/>
            <person name="Klee K."/>
            <person name="Lai H."/>
            <person name="Lang C."/>
            <person name="Lin S."/>
            <person name="Macmil S.L."/>
            <person name="Magdelenat G."/>
            <person name="Matthews L."/>
            <person name="McCorrison J."/>
            <person name="Monaghan E.L."/>
            <person name="Mun J.H."/>
            <person name="Najar F.Z."/>
            <person name="Nicholson C."/>
            <person name="Noirot C."/>
            <person name="O'Bleness M."/>
            <person name="Paule C.R."/>
            <person name="Poulain J."/>
            <person name="Prion F."/>
            <person name="Qin B."/>
            <person name="Qu C."/>
            <person name="Retzel E.F."/>
            <person name="Riddle C."/>
            <person name="Sallet E."/>
            <person name="Samain S."/>
            <person name="Samson N."/>
            <person name="Sanders I."/>
            <person name="Saurat O."/>
            <person name="Scarpelli C."/>
            <person name="Schiex T."/>
            <person name="Segurens B."/>
            <person name="Severin A.J."/>
            <person name="Sherrier D.J."/>
            <person name="Shi R."/>
            <person name="Sims S."/>
            <person name="Singer S.R."/>
            <person name="Sinharoy S."/>
            <person name="Sterck L."/>
            <person name="Viollet A."/>
            <person name="Wang B.B."/>
            <person name="Wang K."/>
            <person name="Wang M."/>
            <person name="Wang X."/>
            <person name="Warfsmann J."/>
            <person name="Weissenbach J."/>
            <person name="White D.D."/>
            <person name="White J.D."/>
            <person name="Wiley G.B."/>
            <person name="Wincker P."/>
            <person name="Xing Y."/>
            <person name="Yang L."/>
            <person name="Yao Z."/>
            <person name="Ying F."/>
            <person name="Zhai J."/>
            <person name="Zhou L."/>
            <person name="Zuber A."/>
            <person name="Denarie J."/>
            <person name="Dixon R.A."/>
            <person name="May G.D."/>
            <person name="Schwartz D.C."/>
            <person name="Rogers J."/>
            <person name="Quetier F."/>
            <person name="Town C.D."/>
            <person name="Roe B.A."/>
        </authorList>
    </citation>
    <scope>NUCLEOTIDE SEQUENCE [LARGE SCALE GENOMIC DNA]</scope>
    <source>
        <strain evidence="2">A17</strain>
        <strain evidence="3 4">cv. Jemalong A17</strain>
    </source>
</reference>
<keyword evidence="1" id="KW-0406">Ion transport</keyword>
<dbReference type="PANTHER" id="PTHR45651">
    <property type="entry name" value="CYCLIC NUCLEOTIDE-GATED ION CHANNEL 15-RELATED-RELATED"/>
    <property type="match status" value="1"/>
</dbReference>
<protein>
    <submittedName>
        <fullName evidence="2">Cyclic nucleotide gated channel protein, putative</fullName>
    </submittedName>
</protein>
<organism evidence="2 4">
    <name type="scientific">Medicago truncatula</name>
    <name type="common">Barrel medic</name>
    <name type="synonym">Medicago tribuloides</name>
    <dbReference type="NCBI Taxonomy" id="3880"/>
    <lineage>
        <taxon>Eukaryota</taxon>
        <taxon>Viridiplantae</taxon>
        <taxon>Streptophyta</taxon>
        <taxon>Embryophyta</taxon>
        <taxon>Tracheophyta</taxon>
        <taxon>Spermatophyta</taxon>
        <taxon>Magnoliopsida</taxon>
        <taxon>eudicotyledons</taxon>
        <taxon>Gunneridae</taxon>
        <taxon>Pentapetalae</taxon>
        <taxon>rosids</taxon>
        <taxon>fabids</taxon>
        <taxon>Fabales</taxon>
        <taxon>Fabaceae</taxon>
        <taxon>Papilionoideae</taxon>
        <taxon>50 kb inversion clade</taxon>
        <taxon>NPAAA clade</taxon>
        <taxon>Hologalegina</taxon>
        <taxon>IRL clade</taxon>
        <taxon>Trifolieae</taxon>
        <taxon>Medicago</taxon>
    </lineage>
</organism>
<dbReference type="EnsemblPlants" id="KEH26829">
    <property type="protein sequence ID" value="KEH26829"/>
    <property type="gene ID" value="MTR_6g075460"/>
</dbReference>
<dbReference type="AlphaFoldDB" id="A0A072UAL8"/>
<dbReference type="Proteomes" id="UP000002051">
    <property type="component" value="Chromosome 6"/>
</dbReference>
<keyword evidence="1" id="KW-0813">Transport</keyword>
<accession>A0A072UAL8</accession>
<dbReference type="GO" id="GO:0034220">
    <property type="term" value="P:monoatomic ion transmembrane transport"/>
    <property type="evidence" value="ECO:0007669"/>
    <property type="project" value="UniProtKB-KW"/>
</dbReference>
<dbReference type="EMBL" id="CM001222">
    <property type="protein sequence ID" value="KEH26829.1"/>
    <property type="molecule type" value="Genomic_DNA"/>
</dbReference>